<name>A0ABQ3C8N3_9ACTN</name>
<protein>
    <submittedName>
        <fullName evidence="2">Uncharacterized protein</fullName>
    </submittedName>
</protein>
<comment type="caution">
    <text evidence="2">The sequence shown here is derived from an EMBL/GenBank/DDBJ whole genome shotgun (WGS) entry which is preliminary data.</text>
</comment>
<proteinExistence type="predicted"/>
<dbReference type="EMBL" id="BMUW01000015">
    <property type="protein sequence ID" value="GGZ74868.1"/>
    <property type="molecule type" value="Genomic_DNA"/>
</dbReference>
<accession>A0ABQ3C8N3</accession>
<evidence type="ECO:0000313" key="3">
    <source>
        <dbReference type="Proteomes" id="UP000624183"/>
    </source>
</evidence>
<reference evidence="3" key="1">
    <citation type="journal article" date="2019" name="Int. J. Syst. Evol. Microbiol.">
        <title>The Global Catalogue of Microorganisms (GCM) 10K type strain sequencing project: providing services to taxonomists for standard genome sequencing and annotation.</title>
        <authorList>
            <consortium name="The Broad Institute Genomics Platform"/>
            <consortium name="The Broad Institute Genome Sequencing Center for Infectious Disease"/>
            <person name="Wu L."/>
            <person name="Ma J."/>
        </authorList>
    </citation>
    <scope>NUCLEOTIDE SEQUENCE [LARGE SCALE GENOMIC DNA]</scope>
    <source>
        <strain evidence="3">JCM 4602</strain>
    </source>
</reference>
<sequence length="108" mass="11366">MPRQGVRHPRLRRHSDLGPGTAPRPPGSRRDRPLVHAPHTHTASRPAGDVRGWEDSAQGRVIPEEDEATPSMRLKTAPGTGIGGDDQGQSGRKDGVSPPGMASTPASA</sequence>
<gene>
    <name evidence="2" type="ORF">GCM10010328_57220</name>
</gene>
<dbReference type="Proteomes" id="UP000624183">
    <property type="component" value="Unassembled WGS sequence"/>
</dbReference>
<organism evidence="2 3">
    <name type="scientific">Streptomyces rubiginosohelvolus</name>
    <dbReference type="NCBI Taxonomy" id="67362"/>
    <lineage>
        <taxon>Bacteria</taxon>
        <taxon>Bacillati</taxon>
        <taxon>Actinomycetota</taxon>
        <taxon>Actinomycetes</taxon>
        <taxon>Kitasatosporales</taxon>
        <taxon>Streptomycetaceae</taxon>
        <taxon>Streptomyces</taxon>
    </lineage>
</organism>
<keyword evidence="3" id="KW-1185">Reference proteome</keyword>
<evidence type="ECO:0000313" key="2">
    <source>
        <dbReference type="EMBL" id="GGZ74868.1"/>
    </source>
</evidence>
<feature type="compositionally biased region" description="Basic residues" evidence="1">
    <location>
        <begin position="1"/>
        <end position="13"/>
    </location>
</feature>
<evidence type="ECO:0000256" key="1">
    <source>
        <dbReference type="SAM" id="MobiDB-lite"/>
    </source>
</evidence>
<feature type="region of interest" description="Disordered" evidence="1">
    <location>
        <begin position="1"/>
        <end position="108"/>
    </location>
</feature>